<feature type="compositionally biased region" description="Low complexity" evidence="1">
    <location>
        <begin position="64"/>
        <end position="78"/>
    </location>
</feature>
<dbReference type="Proteomes" id="UP000664534">
    <property type="component" value="Unassembled WGS sequence"/>
</dbReference>
<keyword evidence="3" id="KW-1185">Reference proteome</keyword>
<organism evidence="2 3">
    <name type="scientific">Imshaugia aleurites</name>
    <dbReference type="NCBI Taxonomy" id="172621"/>
    <lineage>
        <taxon>Eukaryota</taxon>
        <taxon>Fungi</taxon>
        <taxon>Dikarya</taxon>
        <taxon>Ascomycota</taxon>
        <taxon>Pezizomycotina</taxon>
        <taxon>Lecanoromycetes</taxon>
        <taxon>OSLEUM clade</taxon>
        <taxon>Lecanoromycetidae</taxon>
        <taxon>Lecanorales</taxon>
        <taxon>Lecanorineae</taxon>
        <taxon>Parmeliaceae</taxon>
        <taxon>Imshaugia</taxon>
    </lineage>
</organism>
<feature type="compositionally biased region" description="Gly residues" evidence="1">
    <location>
        <begin position="1"/>
        <end position="10"/>
    </location>
</feature>
<proteinExistence type="predicted"/>
<sequence>MSNPYYGGGYAPSNNRGRYEPDYPNSKYAPSPDLSNGSGSGSNGVTRRYDQEPRTRHDHRKASRYSSDDSASSSSSSEGDARHRSSKKGAGRKDASRSKSGTRLDKAKEHFSTSDRGVGAGMIGAVAGAVIAQETAQRNGKGSIGATIAGLVLGGLAGNALERGYDK</sequence>
<gene>
    <name evidence="2" type="ORF">IMSHALPRED_011113</name>
</gene>
<reference evidence="2" key="1">
    <citation type="submission" date="2021-03" db="EMBL/GenBank/DDBJ databases">
        <authorList>
            <person name="Tagirdzhanova G."/>
        </authorList>
    </citation>
    <scope>NUCLEOTIDE SEQUENCE</scope>
</reference>
<dbReference type="OrthoDB" id="5407267at2759"/>
<accession>A0A8H3IXU3</accession>
<name>A0A8H3IXU3_9LECA</name>
<evidence type="ECO:0000313" key="2">
    <source>
        <dbReference type="EMBL" id="CAF9937373.1"/>
    </source>
</evidence>
<comment type="caution">
    <text evidence="2">The sequence shown here is derived from an EMBL/GenBank/DDBJ whole genome shotgun (WGS) entry which is preliminary data.</text>
</comment>
<dbReference type="AlphaFoldDB" id="A0A8H3IXU3"/>
<evidence type="ECO:0000256" key="1">
    <source>
        <dbReference type="SAM" id="MobiDB-lite"/>
    </source>
</evidence>
<evidence type="ECO:0008006" key="4">
    <source>
        <dbReference type="Google" id="ProtNLM"/>
    </source>
</evidence>
<feature type="region of interest" description="Disordered" evidence="1">
    <location>
        <begin position="1"/>
        <end position="119"/>
    </location>
</feature>
<dbReference type="EMBL" id="CAJPDT010000099">
    <property type="protein sequence ID" value="CAF9937373.1"/>
    <property type="molecule type" value="Genomic_DNA"/>
</dbReference>
<protein>
    <recommendedName>
        <fullName evidence="4">Glycine zipper 2TM domain-containing protein</fullName>
    </recommendedName>
</protein>
<feature type="compositionally biased region" description="Basic and acidic residues" evidence="1">
    <location>
        <begin position="91"/>
        <end position="113"/>
    </location>
</feature>
<evidence type="ECO:0000313" key="3">
    <source>
        <dbReference type="Proteomes" id="UP000664534"/>
    </source>
</evidence>